<evidence type="ECO:0000313" key="2">
    <source>
        <dbReference type="EMBL" id="TYL83403.1"/>
    </source>
</evidence>
<gene>
    <name evidence="2" type="ORF">FXB38_19330</name>
</gene>
<dbReference type="Proteomes" id="UP000324853">
    <property type="component" value="Unassembled WGS sequence"/>
</dbReference>
<sequence>MPQTWYVTFEVHKRGTLPKRRSPRETRTFESEAAARTFAREKFNEGLIVFAGTLNPFLPRQLIPSGDIPSWIAQDQGEEVDGQGDKRDPEKGP</sequence>
<name>A0A5S4WPB9_9BRAD</name>
<evidence type="ECO:0000256" key="1">
    <source>
        <dbReference type="SAM" id="MobiDB-lite"/>
    </source>
</evidence>
<accession>A0A5S4WPB9</accession>
<comment type="caution">
    <text evidence="2">The sequence shown here is derived from an EMBL/GenBank/DDBJ whole genome shotgun (WGS) entry which is preliminary data.</text>
</comment>
<feature type="compositionally biased region" description="Basic and acidic residues" evidence="1">
    <location>
        <begin position="83"/>
        <end position="93"/>
    </location>
</feature>
<dbReference type="OrthoDB" id="8240001at2"/>
<keyword evidence="3" id="KW-1185">Reference proteome</keyword>
<protein>
    <submittedName>
        <fullName evidence="2">Uncharacterized protein</fullName>
    </submittedName>
</protein>
<dbReference type="AlphaFoldDB" id="A0A5S4WPB9"/>
<organism evidence="2 3">
    <name type="scientific">Bradyrhizobium cytisi</name>
    <dbReference type="NCBI Taxonomy" id="515489"/>
    <lineage>
        <taxon>Bacteria</taxon>
        <taxon>Pseudomonadati</taxon>
        <taxon>Pseudomonadota</taxon>
        <taxon>Alphaproteobacteria</taxon>
        <taxon>Hyphomicrobiales</taxon>
        <taxon>Nitrobacteraceae</taxon>
        <taxon>Bradyrhizobium</taxon>
    </lineage>
</organism>
<dbReference type="EMBL" id="VSSR01000029">
    <property type="protein sequence ID" value="TYL83403.1"/>
    <property type="molecule type" value="Genomic_DNA"/>
</dbReference>
<evidence type="ECO:0000313" key="3">
    <source>
        <dbReference type="Proteomes" id="UP000324853"/>
    </source>
</evidence>
<proteinExistence type="predicted"/>
<reference evidence="2 3" key="1">
    <citation type="submission" date="2019-08" db="EMBL/GenBank/DDBJ databases">
        <title>Bradyrhizobium hipponensis sp. nov., a rhizobium isolated from a Lupinus angustifolius root nodule in Tunisia.</title>
        <authorList>
            <person name="Off K."/>
            <person name="Rejili M."/>
            <person name="Mars M."/>
            <person name="Brachmann A."/>
            <person name="Marin M."/>
        </authorList>
    </citation>
    <scope>NUCLEOTIDE SEQUENCE [LARGE SCALE GENOMIC DNA]</scope>
    <source>
        <strain evidence="2 3">CTAW11</strain>
    </source>
</reference>
<dbReference type="RefSeq" id="WP_148752558.1">
    <property type="nucleotide sequence ID" value="NZ_VSSR01000029.1"/>
</dbReference>
<feature type="region of interest" description="Disordered" evidence="1">
    <location>
        <begin position="65"/>
        <end position="93"/>
    </location>
</feature>